<dbReference type="PANTHER" id="PTHR34070:SF1">
    <property type="entry name" value="DNA ALKYLATION REPAIR PROTEIN"/>
    <property type="match status" value="1"/>
</dbReference>
<accession>A0AAN2BZX5</accession>
<evidence type="ECO:0008006" key="3">
    <source>
        <dbReference type="Google" id="ProtNLM"/>
    </source>
</evidence>
<keyword evidence="2" id="KW-1185">Reference proteome</keyword>
<dbReference type="Pfam" id="PF08713">
    <property type="entry name" value="DNA_alkylation"/>
    <property type="match status" value="1"/>
</dbReference>
<reference evidence="1 2" key="1">
    <citation type="journal article" date="2022" name="Int. J. Syst. Evol. Microbiol.">
        <title>&lt;i&gt;Sideroxyarcus emersonii&lt;/i&gt; gen. nov. sp. nov., a neutrophilic, microaerobic iron- and thiosulfate-oxidizing bacterium isolated from iron-rich wetland sediment.</title>
        <authorList>
            <person name="Kato S."/>
            <person name="Itoh T."/>
            <person name="Iino T."/>
            <person name="Ohkuma M."/>
        </authorList>
    </citation>
    <scope>NUCLEOTIDE SEQUENCE [LARGE SCALE GENOMIC DNA]</scope>
    <source>
        <strain evidence="1 2">MIZ01</strain>
    </source>
</reference>
<dbReference type="SUPFAM" id="SSF48371">
    <property type="entry name" value="ARM repeat"/>
    <property type="match status" value="1"/>
</dbReference>
<protein>
    <recommendedName>
        <fullName evidence="3">DNA alkylation repair protein</fullName>
    </recommendedName>
</protein>
<gene>
    <name evidence="1" type="ORF">MIZ01_2054</name>
</gene>
<dbReference type="AlphaFoldDB" id="A0AAN2BZX5"/>
<dbReference type="InterPro" id="IPR014825">
    <property type="entry name" value="DNA_alkylation"/>
</dbReference>
<dbReference type="InterPro" id="IPR016024">
    <property type="entry name" value="ARM-type_fold"/>
</dbReference>
<dbReference type="CDD" id="cd06561">
    <property type="entry name" value="AlkD_like"/>
    <property type="match status" value="1"/>
</dbReference>
<dbReference type="KEGG" id="seme:MIZ01_2054"/>
<evidence type="ECO:0000313" key="1">
    <source>
        <dbReference type="EMBL" id="BCK88252.1"/>
    </source>
</evidence>
<organism evidence="1 2">
    <name type="scientific">Sideroxyarcus emersonii</name>
    <dbReference type="NCBI Taxonomy" id="2764705"/>
    <lineage>
        <taxon>Bacteria</taxon>
        <taxon>Pseudomonadati</taxon>
        <taxon>Pseudomonadota</taxon>
        <taxon>Betaproteobacteria</taxon>
        <taxon>Nitrosomonadales</taxon>
        <taxon>Gallionellaceae</taxon>
        <taxon>Sideroxyarcus</taxon>
    </lineage>
</organism>
<proteinExistence type="predicted"/>
<dbReference type="Gene3D" id="1.25.10.90">
    <property type="match status" value="1"/>
</dbReference>
<evidence type="ECO:0000313" key="2">
    <source>
        <dbReference type="Proteomes" id="UP001320326"/>
    </source>
</evidence>
<dbReference type="Proteomes" id="UP001320326">
    <property type="component" value="Chromosome"/>
</dbReference>
<dbReference type="RefSeq" id="WP_237246786.1">
    <property type="nucleotide sequence ID" value="NZ_AP023423.1"/>
</dbReference>
<dbReference type="PANTHER" id="PTHR34070">
    <property type="entry name" value="ARMADILLO-TYPE FOLD"/>
    <property type="match status" value="1"/>
</dbReference>
<name>A0AAN2BZX5_9PROT</name>
<dbReference type="EMBL" id="AP023423">
    <property type="protein sequence ID" value="BCK88252.1"/>
    <property type="molecule type" value="Genomic_DNA"/>
</dbReference>
<sequence length="236" mass="27423">MAASATAIGKELRALASPETAAILQRFFKTAPGQYGEGDVFLGIKVPPMRALAKHHTDTDLATISTLLHSRYHEERLFALLLLMQFYRRRQDQDQVAAYDLYLAHTHRINNWDLVDVSAPHIVGRHLQDRPRKVLYRLAGSASLWEKRIAIVATFHFIRLHDFTDTLRIAEMLLQDEHDLLHKATGWMLREVGKRDMAAEESFLKRHYRDMPRTMLRYAIERFPEPARKNYLHGKV</sequence>